<protein>
    <submittedName>
        <fullName evidence="1">Uncharacterized protein</fullName>
    </submittedName>
</protein>
<keyword evidence="2" id="KW-1185">Reference proteome</keyword>
<dbReference type="Gramene" id="OMO80723">
    <property type="protein sequence ID" value="OMO80723"/>
    <property type="gene ID" value="CCACVL1_12794"/>
</dbReference>
<accession>A0A1R3IDR8</accession>
<gene>
    <name evidence="1" type="ORF">CCACVL1_12794</name>
</gene>
<comment type="caution">
    <text evidence="1">The sequence shown here is derived from an EMBL/GenBank/DDBJ whole genome shotgun (WGS) entry which is preliminary data.</text>
</comment>
<proteinExistence type="predicted"/>
<reference evidence="1 2" key="1">
    <citation type="submission" date="2013-09" db="EMBL/GenBank/DDBJ databases">
        <title>Corchorus capsularis genome sequencing.</title>
        <authorList>
            <person name="Alam M."/>
            <person name="Haque M.S."/>
            <person name="Islam M.S."/>
            <person name="Emdad E.M."/>
            <person name="Islam M.M."/>
            <person name="Ahmed B."/>
            <person name="Halim A."/>
            <person name="Hossen Q.M.M."/>
            <person name="Hossain M.Z."/>
            <person name="Ahmed R."/>
            <person name="Khan M.M."/>
            <person name="Islam R."/>
            <person name="Rashid M.M."/>
            <person name="Khan S.A."/>
            <person name="Rahman M.S."/>
            <person name="Alam M."/>
        </authorList>
    </citation>
    <scope>NUCLEOTIDE SEQUENCE [LARGE SCALE GENOMIC DNA]</scope>
    <source>
        <strain evidence="2">cv. CVL-1</strain>
        <tissue evidence="1">Whole seedling</tissue>
    </source>
</reference>
<dbReference type="AlphaFoldDB" id="A0A1R3IDR8"/>
<sequence length="50" mass="5647">MERSLRRPFLEPPSKLGIQLAVGEGVAERQDSLFWDSAIVKLEARSDNYA</sequence>
<evidence type="ECO:0000313" key="2">
    <source>
        <dbReference type="Proteomes" id="UP000188268"/>
    </source>
</evidence>
<dbReference type="EMBL" id="AWWV01010259">
    <property type="protein sequence ID" value="OMO80723.1"/>
    <property type="molecule type" value="Genomic_DNA"/>
</dbReference>
<name>A0A1R3IDR8_COCAP</name>
<organism evidence="1 2">
    <name type="scientific">Corchorus capsularis</name>
    <name type="common">Jute</name>
    <dbReference type="NCBI Taxonomy" id="210143"/>
    <lineage>
        <taxon>Eukaryota</taxon>
        <taxon>Viridiplantae</taxon>
        <taxon>Streptophyta</taxon>
        <taxon>Embryophyta</taxon>
        <taxon>Tracheophyta</taxon>
        <taxon>Spermatophyta</taxon>
        <taxon>Magnoliopsida</taxon>
        <taxon>eudicotyledons</taxon>
        <taxon>Gunneridae</taxon>
        <taxon>Pentapetalae</taxon>
        <taxon>rosids</taxon>
        <taxon>malvids</taxon>
        <taxon>Malvales</taxon>
        <taxon>Malvaceae</taxon>
        <taxon>Grewioideae</taxon>
        <taxon>Apeibeae</taxon>
        <taxon>Corchorus</taxon>
    </lineage>
</organism>
<dbReference type="Proteomes" id="UP000188268">
    <property type="component" value="Unassembled WGS sequence"/>
</dbReference>
<evidence type="ECO:0000313" key="1">
    <source>
        <dbReference type="EMBL" id="OMO80723.1"/>
    </source>
</evidence>